<keyword evidence="2" id="KW-1185">Reference proteome</keyword>
<dbReference type="EMBL" id="KN824306">
    <property type="protein sequence ID" value="KIM26492.1"/>
    <property type="molecule type" value="Genomic_DNA"/>
</dbReference>
<proteinExistence type="predicted"/>
<sequence>MEECIKGCSTTVPGSPGRAEWGGSPLYQVGLLPNRWHYIPAYSSSFGRLRFAILLSTDNRAVSRHLKRELNVADSQEIQAGRGLKPRPHPRPCTIVHYCPCRTRLYVGF</sequence>
<dbReference type="HOGENOM" id="CLU_2185567_0_0_1"/>
<dbReference type="AlphaFoldDB" id="A0A0C2XBF2"/>
<protein>
    <submittedName>
        <fullName evidence="1">Uncharacterized protein</fullName>
    </submittedName>
</protein>
<reference evidence="2" key="2">
    <citation type="submission" date="2015-01" db="EMBL/GenBank/DDBJ databases">
        <title>Evolutionary Origins and Diversification of the Mycorrhizal Mutualists.</title>
        <authorList>
            <consortium name="DOE Joint Genome Institute"/>
            <consortium name="Mycorrhizal Genomics Consortium"/>
            <person name="Kohler A."/>
            <person name="Kuo A."/>
            <person name="Nagy L.G."/>
            <person name="Floudas D."/>
            <person name="Copeland A."/>
            <person name="Barry K.W."/>
            <person name="Cichocki N."/>
            <person name="Veneault-Fourrey C."/>
            <person name="LaButti K."/>
            <person name="Lindquist E.A."/>
            <person name="Lipzen A."/>
            <person name="Lundell T."/>
            <person name="Morin E."/>
            <person name="Murat C."/>
            <person name="Riley R."/>
            <person name="Ohm R."/>
            <person name="Sun H."/>
            <person name="Tunlid A."/>
            <person name="Henrissat B."/>
            <person name="Grigoriev I.V."/>
            <person name="Hibbett D.S."/>
            <person name="Martin F."/>
        </authorList>
    </citation>
    <scope>NUCLEOTIDE SEQUENCE [LARGE SCALE GENOMIC DNA]</scope>
    <source>
        <strain evidence="2">MAFF 305830</strain>
    </source>
</reference>
<organism evidence="1 2">
    <name type="scientific">Serendipita vermifera MAFF 305830</name>
    <dbReference type="NCBI Taxonomy" id="933852"/>
    <lineage>
        <taxon>Eukaryota</taxon>
        <taxon>Fungi</taxon>
        <taxon>Dikarya</taxon>
        <taxon>Basidiomycota</taxon>
        <taxon>Agaricomycotina</taxon>
        <taxon>Agaricomycetes</taxon>
        <taxon>Sebacinales</taxon>
        <taxon>Serendipitaceae</taxon>
        <taxon>Serendipita</taxon>
    </lineage>
</organism>
<gene>
    <name evidence="1" type="ORF">M408DRAFT_193779</name>
</gene>
<accession>A0A0C2XBF2</accession>
<dbReference type="Proteomes" id="UP000054097">
    <property type="component" value="Unassembled WGS sequence"/>
</dbReference>
<evidence type="ECO:0000313" key="2">
    <source>
        <dbReference type="Proteomes" id="UP000054097"/>
    </source>
</evidence>
<evidence type="ECO:0000313" key="1">
    <source>
        <dbReference type="EMBL" id="KIM26492.1"/>
    </source>
</evidence>
<reference evidence="1 2" key="1">
    <citation type="submission" date="2014-04" db="EMBL/GenBank/DDBJ databases">
        <authorList>
            <consortium name="DOE Joint Genome Institute"/>
            <person name="Kuo A."/>
            <person name="Zuccaro A."/>
            <person name="Kohler A."/>
            <person name="Nagy L.G."/>
            <person name="Floudas D."/>
            <person name="Copeland A."/>
            <person name="Barry K.W."/>
            <person name="Cichocki N."/>
            <person name="Veneault-Fourrey C."/>
            <person name="LaButti K."/>
            <person name="Lindquist E.A."/>
            <person name="Lipzen A."/>
            <person name="Lundell T."/>
            <person name="Morin E."/>
            <person name="Murat C."/>
            <person name="Sun H."/>
            <person name="Tunlid A."/>
            <person name="Henrissat B."/>
            <person name="Grigoriev I.V."/>
            <person name="Hibbett D.S."/>
            <person name="Martin F."/>
            <person name="Nordberg H.P."/>
            <person name="Cantor M.N."/>
            <person name="Hua S.X."/>
        </authorList>
    </citation>
    <scope>NUCLEOTIDE SEQUENCE [LARGE SCALE GENOMIC DNA]</scope>
    <source>
        <strain evidence="1 2">MAFF 305830</strain>
    </source>
</reference>
<name>A0A0C2XBF2_SERVB</name>